<dbReference type="RefSeq" id="WP_139465208.1">
    <property type="nucleotide sequence ID" value="NZ_VDHJ01000004.1"/>
</dbReference>
<gene>
    <name evidence="1" type="ORF">FHE74_03945</name>
</gene>
<comment type="caution">
    <text evidence="1">The sequence shown here is derived from an EMBL/GenBank/DDBJ whole genome shotgun (WGS) entry which is preliminary data.</text>
</comment>
<dbReference type="Proteomes" id="UP000312032">
    <property type="component" value="Unassembled WGS sequence"/>
</dbReference>
<sequence>MAVTHVSYTPAQNVTVKAQGALSASTFVTISADVSGRNPVVKTAAAGNMAFGVPAHDVADGGHVMVYRSGHIVTVAATGSLTAGDIVAAGSNGKAVKLTEGTAPAGVAVSTAADGFVQVALG</sequence>
<evidence type="ECO:0000313" key="1">
    <source>
        <dbReference type="EMBL" id="TNL98780.1"/>
    </source>
</evidence>
<evidence type="ECO:0000313" key="2">
    <source>
        <dbReference type="Proteomes" id="UP000312032"/>
    </source>
</evidence>
<dbReference type="AlphaFoldDB" id="A0A5C4U6S0"/>
<proteinExistence type="predicted"/>
<keyword evidence="2" id="KW-1185">Reference proteome</keyword>
<organism evidence="1 2">
    <name type="scientific">Corynebacterium tapiri</name>
    <dbReference type="NCBI Taxonomy" id="1448266"/>
    <lineage>
        <taxon>Bacteria</taxon>
        <taxon>Bacillati</taxon>
        <taxon>Actinomycetota</taxon>
        <taxon>Actinomycetes</taxon>
        <taxon>Mycobacteriales</taxon>
        <taxon>Corynebacteriaceae</taxon>
        <taxon>Corynebacterium</taxon>
    </lineage>
</organism>
<dbReference type="EMBL" id="VDHJ01000004">
    <property type="protein sequence ID" value="TNL98780.1"/>
    <property type="molecule type" value="Genomic_DNA"/>
</dbReference>
<dbReference type="OrthoDB" id="4412565at2"/>
<accession>A0A5C4U6S0</accession>
<protein>
    <recommendedName>
        <fullName evidence="3">DUF2190 family protein</fullName>
    </recommendedName>
</protein>
<evidence type="ECO:0008006" key="3">
    <source>
        <dbReference type="Google" id="ProtNLM"/>
    </source>
</evidence>
<reference evidence="1 2" key="1">
    <citation type="submission" date="2019-06" db="EMBL/GenBank/DDBJ databases">
        <authorList>
            <person name="Li J."/>
        </authorList>
    </citation>
    <scope>NUCLEOTIDE SEQUENCE [LARGE SCALE GENOMIC DNA]</scope>
    <source>
        <strain evidence="1 2">LMG 28165</strain>
    </source>
</reference>
<name>A0A5C4U6S0_9CORY</name>